<sequence>MTARLGEAMTNVVSVCDREADIYGYLAYKVSNNQRFVVRSMMSRHILEGANKLYQFVAELKSAGQRQICVAQRGGRKAKVVTLDIKYAPVTLKTRPIKREMRSLSTMSAAQK</sequence>
<dbReference type="SUPFAM" id="SSF53098">
    <property type="entry name" value="Ribonuclease H-like"/>
    <property type="match status" value="1"/>
</dbReference>
<dbReference type="AlphaFoldDB" id="A0A1G5QV68"/>
<keyword evidence="2" id="KW-1185">Reference proteome</keyword>
<protein>
    <submittedName>
        <fullName evidence="1">Uncharacterized protein</fullName>
    </submittedName>
</protein>
<name>A0A1G5QV68_PHOLU</name>
<proteinExistence type="predicted"/>
<organism evidence="1 2">
    <name type="scientific">Photorhabdus luminescens</name>
    <name type="common">Xenorhabdus luminescens</name>
    <dbReference type="NCBI Taxonomy" id="29488"/>
    <lineage>
        <taxon>Bacteria</taxon>
        <taxon>Pseudomonadati</taxon>
        <taxon>Pseudomonadota</taxon>
        <taxon>Gammaproteobacteria</taxon>
        <taxon>Enterobacterales</taxon>
        <taxon>Morganellaceae</taxon>
        <taxon>Photorhabdus</taxon>
    </lineage>
</organism>
<dbReference type="InterPro" id="IPR012337">
    <property type="entry name" value="RNaseH-like_sf"/>
</dbReference>
<dbReference type="Gene3D" id="3.90.350.10">
    <property type="entry name" value="Transposase Inhibitor Protein From Tn5, Chain A, domain 1"/>
    <property type="match status" value="1"/>
</dbReference>
<reference evidence="2" key="1">
    <citation type="submission" date="2016-10" db="EMBL/GenBank/DDBJ databases">
        <authorList>
            <person name="Varghese N."/>
            <person name="Submissions S."/>
        </authorList>
    </citation>
    <scope>NUCLEOTIDE SEQUENCE [LARGE SCALE GENOMIC DNA]</scope>
    <source>
        <strain evidence="2">ATCC 29999</strain>
    </source>
</reference>
<gene>
    <name evidence="1" type="ORF">SAMN02982990_02326</name>
</gene>
<evidence type="ECO:0000313" key="1">
    <source>
        <dbReference type="EMBL" id="SCZ64999.1"/>
    </source>
</evidence>
<accession>A0A1G5QV68</accession>
<dbReference type="Proteomes" id="UP000183223">
    <property type="component" value="Unassembled WGS sequence"/>
</dbReference>
<dbReference type="EMBL" id="FMWJ01000009">
    <property type="protein sequence ID" value="SCZ64999.1"/>
    <property type="molecule type" value="Genomic_DNA"/>
</dbReference>
<evidence type="ECO:0000313" key="2">
    <source>
        <dbReference type="Proteomes" id="UP000183223"/>
    </source>
</evidence>